<reference evidence="1 2" key="1">
    <citation type="submission" date="2020-08" db="EMBL/GenBank/DDBJ databases">
        <title>A novel species.</title>
        <authorList>
            <person name="Gao J."/>
        </authorList>
    </citation>
    <scope>NUCLEOTIDE SEQUENCE [LARGE SCALE GENOMIC DNA]</scope>
    <source>
        <strain evidence="1 2">CRXT-G-22</strain>
    </source>
</reference>
<dbReference type="KEGG" id="sroi:IAG44_16865"/>
<organism evidence="1 2">
    <name type="scientific">Streptomyces roseirectus</name>
    <dbReference type="NCBI Taxonomy" id="2768066"/>
    <lineage>
        <taxon>Bacteria</taxon>
        <taxon>Bacillati</taxon>
        <taxon>Actinomycetota</taxon>
        <taxon>Actinomycetes</taxon>
        <taxon>Kitasatosporales</taxon>
        <taxon>Streptomycetaceae</taxon>
        <taxon>Streptomyces</taxon>
    </lineage>
</organism>
<sequence length="53" mass="5674">MRRLVAGVPELVSGGPEFFWMETSVGPGVPDGVGRLDAQGECAAGELFREWLP</sequence>
<evidence type="ECO:0000313" key="2">
    <source>
        <dbReference type="Proteomes" id="UP000516052"/>
    </source>
</evidence>
<dbReference type="AlphaFoldDB" id="A0A7H0IDS7"/>
<dbReference type="Proteomes" id="UP000516052">
    <property type="component" value="Chromosome"/>
</dbReference>
<dbReference type="EMBL" id="CP060828">
    <property type="protein sequence ID" value="QNP70943.1"/>
    <property type="molecule type" value="Genomic_DNA"/>
</dbReference>
<name>A0A7H0IDS7_9ACTN</name>
<dbReference type="RefSeq" id="WP_187747923.1">
    <property type="nucleotide sequence ID" value="NZ_CP060828.1"/>
</dbReference>
<proteinExistence type="predicted"/>
<gene>
    <name evidence="1" type="ORF">IAG44_16865</name>
</gene>
<evidence type="ECO:0000313" key="1">
    <source>
        <dbReference type="EMBL" id="QNP70943.1"/>
    </source>
</evidence>
<protein>
    <submittedName>
        <fullName evidence="1">Uncharacterized protein</fullName>
    </submittedName>
</protein>
<accession>A0A7H0IDS7</accession>
<keyword evidence="2" id="KW-1185">Reference proteome</keyword>